<gene>
    <name evidence="1" type="ORF">BofuT4_uP089980.1</name>
</gene>
<organism evidence="1 2">
    <name type="scientific">Botryotinia fuckeliana (strain T4)</name>
    <name type="common">Noble rot fungus</name>
    <name type="synonym">Botrytis cinerea</name>
    <dbReference type="NCBI Taxonomy" id="999810"/>
    <lineage>
        <taxon>Eukaryota</taxon>
        <taxon>Fungi</taxon>
        <taxon>Dikarya</taxon>
        <taxon>Ascomycota</taxon>
        <taxon>Pezizomycotina</taxon>
        <taxon>Leotiomycetes</taxon>
        <taxon>Helotiales</taxon>
        <taxon>Sclerotiniaceae</taxon>
        <taxon>Botrytis</taxon>
    </lineage>
</organism>
<evidence type="ECO:0000313" key="2">
    <source>
        <dbReference type="Proteomes" id="UP000008177"/>
    </source>
</evidence>
<protein>
    <submittedName>
        <fullName evidence="1">Uncharacterized protein</fullName>
    </submittedName>
</protein>
<sequence>MFCNNVNISWLKNRYEVSNRKYVCHVPVIPARGRKA</sequence>
<name>G2YFA4_BOTF4</name>
<proteinExistence type="predicted"/>
<dbReference type="EMBL" id="FQ790325">
    <property type="protein sequence ID" value="CCD50311.1"/>
    <property type="molecule type" value="Genomic_DNA"/>
</dbReference>
<dbReference type="Proteomes" id="UP000008177">
    <property type="component" value="Unplaced contigs"/>
</dbReference>
<dbReference type="InParanoid" id="G2YFA4"/>
<reference evidence="2" key="1">
    <citation type="journal article" date="2011" name="PLoS Genet.">
        <title>Genomic analysis of the necrotrophic fungal pathogens Sclerotinia sclerotiorum and Botrytis cinerea.</title>
        <authorList>
            <person name="Amselem J."/>
            <person name="Cuomo C.A."/>
            <person name="van Kan J.A."/>
            <person name="Viaud M."/>
            <person name="Benito E.P."/>
            <person name="Couloux A."/>
            <person name="Coutinho P.M."/>
            <person name="de Vries R.P."/>
            <person name="Dyer P.S."/>
            <person name="Fillinger S."/>
            <person name="Fournier E."/>
            <person name="Gout L."/>
            <person name="Hahn M."/>
            <person name="Kohn L."/>
            <person name="Lapalu N."/>
            <person name="Plummer K.M."/>
            <person name="Pradier J.M."/>
            <person name="Quevillon E."/>
            <person name="Sharon A."/>
            <person name="Simon A."/>
            <person name="ten Have A."/>
            <person name="Tudzynski B."/>
            <person name="Tudzynski P."/>
            <person name="Wincker P."/>
            <person name="Andrew M."/>
            <person name="Anthouard V."/>
            <person name="Beever R.E."/>
            <person name="Beffa R."/>
            <person name="Benoit I."/>
            <person name="Bouzid O."/>
            <person name="Brault B."/>
            <person name="Chen Z."/>
            <person name="Choquer M."/>
            <person name="Collemare J."/>
            <person name="Cotton P."/>
            <person name="Danchin E.G."/>
            <person name="Da Silva C."/>
            <person name="Gautier A."/>
            <person name="Giraud C."/>
            <person name="Giraud T."/>
            <person name="Gonzalez C."/>
            <person name="Grossetete S."/>
            <person name="Guldener U."/>
            <person name="Henrissat B."/>
            <person name="Howlett B.J."/>
            <person name="Kodira C."/>
            <person name="Kretschmer M."/>
            <person name="Lappartient A."/>
            <person name="Leroch M."/>
            <person name="Levis C."/>
            <person name="Mauceli E."/>
            <person name="Neuveglise C."/>
            <person name="Oeser B."/>
            <person name="Pearson M."/>
            <person name="Poulain J."/>
            <person name="Poussereau N."/>
            <person name="Quesneville H."/>
            <person name="Rascle C."/>
            <person name="Schumacher J."/>
            <person name="Segurens B."/>
            <person name="Sexton A."/>
            <person name="Silva E."/>
            <person name="Sirven C."/>
            <person name="Soanes D.M."/>
            <person name="Talbot N.J."/>
            <person name="Templeton M."/>
            <person name="Yandava C."/>
            <person name="Yarden O."/>
            <person name="Zeng Q."/>
            <person name="Rollins J.A."/>
            <person name="Lebrun M.H."/>
            <person name="Dickman M."/>
        </authorList>
    </citation>
    <scope>NUCLEOTIDE SEQUENCE [LARGE SCALE GENOMIC DNA]</scope>
    <source>
        <strain evidence="2">T4</strain>
    </source>
</reference>
<evidence type="ECO:0000313" key="1">
    <source>
        <dbReference type="EMBL" id="CCD50311.1"/>
    </source>
</evidence>
<accession>G2YFA4</accession>
<dbReference type="AlphaFoldDB" id="G2YFA4"/>
<dbReference type="HOGENOM" id="CLU_3359574_0_0_1"/>